<dbReference type="Pfam" id="PF18909">
    <property type="entry name" value="dGTP_diPhyd_N"/>
    <property type="match status" value="1"/>
</dbReference>
<proteinExistence type="predicted"/>
<feature type="domain" description="DUF7183" evidence="3">
    <location>
        <begin position="115"/>
        <end position="197"/>
    </location>
</feature>
<gene>
    <name evidence="4" type="primary">84</name>
    <name evidence="4" type="ORF">DS6A_84</name>
</gene>
<dbReference type="EMBL" id="JN698994">
    <property type="protein sequence ID" value="AER47638.1"/>
    <property type="molecule type" value="Genomic_DNA"/>
</dbReference>
<evidence type="ECO:0000256" key="1">
    <source>
        <dbReference type="SAM" id="MobiDB-lite"/>
    </source>
</evidence>
<evidence type="ECO:0000259" key="2">
    <source>
        <dbReference type="Pfam" id="PF18909"/>
    </source>
</evidence>
<evidence type="ECO:0000313" key="4">
    <source>
        <dbReference type="EMBL" id="AER47638.1"/>
    </source>
</evidence>
<dbReference type="GeneID" id="18990082"/>
<feature type="domain" description="dATP/dGTP diphosphohydrolase N-terminal" evidence="2">
    <location>
        <begin position="11"/>
        <end position="111"/>
    </location>
</feature>
<accession>G8I4J4</accession>
<organism evidence="4 5">
    <name type="scientific">Mycobacterium phage DS6A</name>
    <dbReference type="NCBI Taxonomy" id="45764"/>
    <lineage>
        <taxon>Viruses</taxon>
        <taxon>Duplodnaviria</taxon>
        <taxon>Heunggongvirae</taxon>
        <taxon>Uroviricota</taxon>
        <taxon>Caudoviricetes</taxon>
        <taxon>Hnatkovirus</taxon>
        <taxon>Hnatkovirus DS6A</taxon>
    </lineage>
</organism>
<reference evidence="4 5" key="1">
    <citation type="journal article" date="2012" name="J. Virol.">
        <title>Complete Genome Sequences of 138 Mycobacteriophages.</title>
        <authorList>
            <consortium name="the Science Education Alliance Phage Hunters Advancing Genomics and Evolutionary Science Program"/>
            <consortium name="the KwaZulu-Natal Research Institute for Tuberculosis and HIV Mycobacterial Genetics Course Students"/>
            <consortium name="the Phage Hunters Integrating Research and Education Program"/>
            <person name="Hatfull G.F."/>
        </authorList>
    </citation>
    <scope>NUCLEOTIDE SEQUENCE [LARGE SCALE GENOMIC DNA]</scope>
</reference>
<feature type="region of interest" description="Disordered" evidence="1">
    <location>
        <begin position="133"/>
        <end position="159"/>
    </location>
</feature>
<sequence length="275" mass="31045">MSTGETIHTSSTGGQKAGNHVRVGLIPTDELLEVAALFGKGAEKYDDNNWRKGYPWHLSFDALCRHLFAWWGGDEFDNGEGGTGQEHLDAVIFHALVLKWFRKHRPLFDDRPNTVALTEALLDAADDAMKAQEAAEFTARHQDDQDDSPVQSLGDEHRARQWVDSDGDRWRWDMYAGRWQYRNGTPDGTAEDLAWMDDWQPVAEFGPYTPAVEKLGTDHQDRQWVDESGDRWRWDADSEEWQCRVHGLPHWGPTTLGPNPHGPFTPAPAGAEGGE</sequence>
<dbReference type="Pfam" id="PF23811">
    <property type="entry name" value="DUF7183"/>
    <property type="match status" value="1"/>
</dbReference>
<evidence type="ECO:0000313" key="5">
    <source>
        <dbReference type="Proteomes" id="UP000005857"/>
    </source>
</evidence>
<dbReference type="Proteomes" id="UP000005857">
    <property type="component" value="Segment"/>
</dbReference>
<dbReference type="KEGG" id="vg:18990082"/>
<name>G8I4J4_9CAUD</name>
<evidence type="ECO:0000259" key="3">
    <source>
        <dbReference type="Pfam" id="PF23811"/>
    </source>
</evidence>
<keyword evidence="5" id="KW-1185">Reference proteome</keyword>
<dbReference type="InterPro" id="IPR055607">
    <property type="entry name" value="DUF7183"/>
</dbReference>
<feature type="region of interest" description="Disordered" evidence="1">
    <location>
        <begin position="250"/>
        <end position="275"/>
    </location>
</feature>
<protein>
    <submittedName>
        <fullName evidence="4">Uncharacterized protein</fullName>
    </submittedName>
</protein>
<dbReference type="RefSeq" id="YP_009018772.1">
    <property type="nucleotide sequence ID" value="NC_023744.1"/>
</dbReference>
<dbReference type="OrthoDB" id="7919at10239"/>
<dbReference type="InterPro" id="IPR044038">
    <property type="entry name" value="dATP/dGTP_diPOhydrolase_N"/>
</dbReference>